<dbReference type="GO" id="GO:0008800">
    <property type="term" value="F:beta-lactamase activity"/>
    <property type="evidence" value="ECO:0007669"/>
    <property type="project" value="UniProtKB-EC"/>
</dbReference>
<dbReference type="InterPro" id="IPR012338">
    <property type="entry name" value="Beta-lactam/transpept-like"/>
</dbReference>
<keyword evidence="4 5" id="KW-0046">Antibiotic resistance</keyword>
<feature type="domain" description="Beta-lactamase class A catalytic" evidence="8">
    <location>
        <begin position="76"/>
        <end position="290"/>
    </location>
</feature>
<keyword evidence="7" id="KW-0732">Signal</keyword>
<dbReference type="PANTHER" id="PTHR35333:SF3">
    <property type="entry name" value="BETA-LACTAMASE-TYPE TRANSPEPTIDASE FOLD CONTAINING PROTEIN"/>
    <property type="match status" value="1"/>
</dbReference>
<keyword evidence="10" id="KW-1185">Reference proteome</keyword>
<evidence type="ECO:0000256" key="5">
    <source>
        <dbReference type="RuleBase" id="RU361140"/>
    </source>
</evidence>
<dbReference type="Proteomes" id="UP001209083">
    <property type="component" value="Chromosome"/>
</dbReference>
<evidence type="ECO:0000256" key="4">
    <source>
        <dbReference type="ARBA" id="ARBA00023251"/>
    </source>
</evidence>
<dbReference type="PANTHER" id="PTHR35333">
    <property type="entry name" value="BETA-LACTAMASE"/>
    <property type="match status" value="1"/>
</dbReference>
<dbReference type="Pfam" id="PF13354">
    <property type="entry name" value="Beta-lactamase2"/>
    <property type="match status" value="1"/>
</dbReference>
<feature type="signal peptide" evidence="7">
    <location>
        <begin position="1"/>
        <end position="30"/>
    </location>
</feature>
<dbReference type="InterPro" id="IPR000871">
    <property type="entry name" value="Beta-lactam_class-A"/>
</dbReference>
<evidence type="ECO:0000259" key="8">
    <source>
        <dbReference type="Pfam" id="PF13354"/>
    </source>
</evidence>
<proteinExistence type="inferred from homology"/>
<accession>A0ABY8QQR1</accession>
<dbReference type="PROSITE" id="PS00146">
    <property type="entry name" value="BETA_LACTAMASE_A"/>
    <property type="match status" value="1"/>
</dbReference>
<dbReference type="PRINTS" id="PR00118">
    <property type="entry name" value="BLACTAMASEA"/>
</dbReference>
<evidence type="ECO:0000256" key="2">
    <source>
        <dbReference type="ARBA" id="ARBA00012865"/>
    </source>
</evidence>
<evidence type="ECO:0000256" key="6">
    <source>
        <dbReference type="SAM" id="MobiDB-lite"/>
    </source>
</evidence>
<dbReference type="EC" id="3.5.2.6" evidence="2 5"/>
<dbReference type="InterPro" id="IPR045155">
    <property type="entry name" value="Beta-lactam_cat"/>
</dbReference>
<dbReference type="Gene3D" id="3.40.710.10">
    <property type="entry name" value="DD-peptidase/beta-lactamase superfamily"/>
    <property type="match status" value="1"/>
</dbReference>
<reference evidence="9 10" key="1">
    <citation type="submission" date="2023-05" db="EMBL/GenBank/DDBJ databases">
        <title>Lithophilousrod everest ZFBP1038 complete genpme.</title>
        <authorList>
            <person name="Tian M."/>
        </authorList>
    </citation>
    <scope>NUCLEOTIDE SEQUENCE [LARGE SCALE GENOMIC DNA]</scope>
    <source>
        <strain evidence="9 10">ZFBP1038</strain>
    </source>
</reference>
<keyword evidence="3 5" id="KW-0378">Hydrolase</keyword>
<sequence length="322" mass="34241">MKRRNIRRGAFLLAQAVVLASALGCSGPEAGSNSPDAGNTAAPPTAESSQTAAPPVELQADQEFEKLEQTFDADLGVYAVDTGTGNSLAYNADDRFAYASTFKAFLCAAILKQKSDEQLEDVVSYSADDIISHSPVTSKHIDSGMSVKDLAAATMKYSDNTAANLLLEEIGGPRGLQSFLADNGDDVTHVDRNEPGLNEAVPGDIRDTSTPRMWAKMLKTFALDDGLPADRRDIFTSWLRDNTTGTDLIRAGVPADWSVGDKTGDGAYGTRNDIAVLWPPDDEPIVLAVLSKRDTQGAQHDDALIAAAAETAVKTFADSTKD</sequence>
<evidence type="ECO:0000256" key="3">
    <source>
        <dbReference type="ARBA" id="ARBA00022801"/>
    </source>
</evidence>
<evidence type="ECO:0000313" key="9">
    <source>
        <dbReference type="EMBL" id="WGW11329.1"/>
    </source>
</evidence>
<name>A0ABY8QQR1_9MICO</name>
<dbReference type="RefSeq" id="WP_349638116.1">
    <property type="nucleotide sequence ID" value="NZ_CP090958.1"/>
</dbReference>
<dbReference type="InterPro" id="IPR023650">
    <property type="entry name" value="Beta-lactam_class-A_AS"/>
</dbReference>
<feature type="region of interest" description="Disordered" evidence="6">
    <location>
        <begin position="28"/>
        <end position="54"/>
    </location>
</feature>
<gene>
    <name evidence="9" type="primary">bla</name>
    <name evidence="9" type="ORF">LWF01_14720</name>
</gene>
<dbReference type="EMBL" id="CP090958">
    <property type="protein sequence ID" value="WGW11329.1"/>
    <property type="molecule type" value="Genomic_DNA"/>
</dbReference>
<evidence type="ECO:0000256" key="1">
    <source>
        <dbReference type="ARBA" id="ARBA00009009"/>
    </source>
</evidence>
<evidence type="ECO:0000256" key="7">
    <source>
        <dbReference type="SAM" id="SignalP"/>
    </source>
</evidence>
<comment type="catalytic activity">
    <reaction evidence="5">
        <text>a beta-lactam + H2O = a substituted beta-amino acid</text>
        <dbReference type="Rhea" id="RHEA:20401"/>
        <dbReference type="ChEBI" id="CHEBI:15377"/>
        <dbReference type="ChEBI" id="CHEBI:35627"/>
        <dbReference type="ChEBI" id="CHEBI:140347"/>
        <dbReference type="EC" id="3.5.2.6"/>
    </reaction>
</comment>
<comment type="similarity">
    <text evidence="1 5">Belongs to the class-A beta-lactamase family.</text>
</comment>
<feature type="chain" id="PRO_5045151405" description="Beta-lactamase" evidence="7">
    <location>
        <begin position="31"/>
        <end position="322"/>
    </location>
</feature>
<organism evidence="9 10">
    <name type="scientific">Saxibacter everestensis</name>
    <dbReference type="NCBI Taxonomy" id="2909229"/>
    <lineage>
        <taxon>Bacteria</taxon>
        <taxon>Bacillati</taxon>
        <taxon>Actinomycetota</taxon>
        <taxon>Actinomycetes</taxon>
        <taxon>Micrococcales</taxon>
        <taxon>Brevibacteriaceae</taxon>
        <taxon>Saxibacter</taxon>
    </lineage>
</organism>
<dbReference type="NCBIfam" id="NF033103">
    <property type="entry name" value="bla_class_A"/>
    <property type="match status" value="1"/>
</dbReference>
<evidence type="ECO:0000313" key="10">
    <source>
        <dbReference type="Proteomes" id="UP001209083"/>
    </source>
</evidence>
<dbReference type="SUPFAM" id="SSF56601">
    <property type="entry name" value="beta-lactamase/transpeptidase-like"/>
    <property type="match status" value="1"/>
</dbReference>
<protein>
    <recommendedName>
        <fullName evidence="2 5">Beta-lactamase</fullName>
        <ecNumber evidence="2 5">3.5.2.6</ecNumber>
    </recommendedName>
</protein>